<comment type="caution">
    <text evidence="7">The sequence shown here is derived from an EMBL/GenBank/DDBJ whole genome shotgun (WGS) entry which is preliminary data.</text>
</comment>
<protein>
    <submittedName>
        <fullName evidence="7">C-type cytochrome</fullName>
    </submittedName>
</protein>
<feature type="domain" description="Cytochrome c" evidence="6">
    <location>
        <begin position="83"/>
        <end position="171"/>
    </location>
</feature>
<feature type="signal peptide" evidence="5">
    <location>
        <begin position="1"/>
        <end position="26"/>
    </location>
</feature>
<accession>A0ABW0HLU6</accession>
<dbReference type="RefSeq" id="WP_377013728.1">
    <property type="nucleotide sequence ID" value="NZ_JBHSLV010000078.1"/>
</dbReference>
<evidence type="ECO:0000256" key="4">
    <source>
        <dbReference type="PROSITE-ProRule" id="PRU00433"/>
    </source>
</evidence>
<evidence type="ECO:0000259" key="6">
    <source>
        <dbReference type="PROSITE" id="PS51007"/>
    </source>
</evidence>
<dbReference type="SUPFAM" id="SSF46626">
    <property type="entry name" value="Cytochrome c"/>
    <property type="match status" value="1"/>
</dbReference>
<dbReference type="PANTHER" id="PTHR35008:SF8">
    <property type="entry name" value="ALCOHOL DEHYDROGENASE CYTOCHROME C SUBUNIT"/>
    <property type="match status" value="1"/>
</dbReference>
<feature type="chain" id="PRO_5047028867" evidence="5">
    <location>
        <begin position="27"/>
        <end position="245"/>
    </location>
</feature>
<evidence type="ECO:0000313" key="7">
    <source>
        <dbReference type="EMBL" id="MFC5396924.1"/>
    </source>
</evidence>
<dbReference type="InterPro" id="IPR051459">
    <property type="entry name" value="Cytochrome_c-type_DH"/>
</dbReference>
<dbReference type="Proteomes" id="UP001596104">
    <property type="component" value="Unassembled WGS sequence"/>
</dbReference>
<dbReference type="EMBL" id="JBHSLV010000078">
    <property type="protein sequence ID" value="MFC5396924.1"/>
    <property type="molecule type" value="Genomic_DNA"/>
</dbReference>
<keyword evidence="5" id="KW-0732">Signal</keyword>
<reference evidence="8" key="1">
    <citation type="journal article" date="2019" name="Int. J. Syst. Evol. Microbiol.">
        <title>The Global Catalogue of Microorganisms (GCM) 10K type strain sequencing project: providing services to taxonomists for standard genome sequencing and annotation.</title>
        <authorList>
            <consortium name="The Broad Institute Genomics Platform"/>
            <consortium name="The Broad Institute Genome Sequencing Center for Infectious Disease"/>
            <person name="Wu L."/>
            <person name="Ma J."/>
        </authorList>
    </citation>
    <scope>NUCLEOTIDE SEQUENCE [LARGE SCALE GENOMIC DNA]</scope>
    <source>
        <strain evidence="8">CGMCC 1.16326</strain>
    </source>
</reference>
<gene>
    <name evidence="7" type="ORF">ACFPPC_30185</name>
</gene>
<name>A0ABW0HLU6_9HYPH</name>
<keyword evidence="2 4" id="KW-0479">Metal-binding</keyword>
<keyword evidence="3 4" id="KW-0408">Iron</keyword>
<evidence type="ECO:0000256" key="1">
    <source>
        <dbReference type="ARBA" id="ARBA00022617"/>
    </source>
</evidence>
<sequence length="245" mass="26228">MSRSVNPVLFAGLAAIAVLAAAPLIAQTKPAAKQAQAHPPAKAAPAPAPAAKLGLGREALPEEIKAWDIAVRPDGKGLPPGKGTVRQGDEIFQAQCASCHGEFGQGNGRWPVLAGGMGSLKSDRPEKTIGSFWPDLSTVFDYVRRAMPYGNAQSLSPDELYAVTAYLLYLNDIVKDEDFELSDKNFTSVKLPNAAAFYDDDRETTEKAFWGKEPCMTNCKPEVKITGRAVILDVTPDSKTAPKVD</sequence>
<dbReference type="Gene3D" id="1.10.760.10">
    <property type="entry name" value="Cytochrome c-like domain"/>
    <property type="match status" value="1"/>
</dbReference>
<organism evidence="7 8">
    <name type="scientific">Bosea vestrisii</name>
    <dbReference type="NCBI Taxonomy" id="151416"/>
    <lineage>
        <taxon>Bacteria</taxon>
        <taxon>Pseudomonadati</taxon>
        <taxon>Pseudomonadota</taxon>
        <taxon>Alphaproteobacteria</taxon>
        <taxon>Hyphomicrobiales</taxon>
        <taxon>Boseaceae</taxon>
        <taxon>Bosea</taxon>
    </lineage>
</organism>
<evidence type="ECO:0000256" key="5">
    <source>
        <dbReference type="SAM" id="SignalP"/>
    </source>
</evidence>
<dbReference type="InterPro" id="IPR036909">
    <property type="entry name" value="Cyt_c-like_dom_sf"/>
</dbReference>
<proteinExistence type="predicted"/>
<evidence type="ECO:0000256" key="2">
    <source>
        <dbReference type="ARBA" id="ARBA00022723"/>
    </source>
</evidence>
<dbReference type="PROSITE" id="PS51007">
    <property type="entry name" value="CYTC"/>
    <property type="match status" value="1"/>
</dbReference>
<evidence type="ECO:0000313" key="8">
    <source>
        <dbReference type="Proteomes" id="UP001596104"/>
    </source>
</evidence>
<keyword evidence="1 4" id="KW-0349">Heme</keyword>
<evidence type="ECO:0000256" key="3">
    <source>
        <dbReference type="ARBA" id="ARBA00023004"/>
    </source>
</evidence>
<keyword evidence="8" id="KW-1185">Reference proteome</keyword>
<dbReference type="PANTHER" id="PTHR35008">
    <property type="entry name" value="BLL4482 PROTEIN-RELATED"/>
    <property type="match status" value="1"/>
</dbReference>
<dbReference type="InterPro" id="IPR009056">
    <property type="entry name" value="Cyt_c-like_dom"/>
</dbReference>
<dbReference type="Pfam" id="PF00034">
    <property type="entry name" value="Cytochrom_C"/>
    <property type="match status" value="1"/>
</dbReference>